<reference evidence="2" key="3">
    <citation type="journal article" date="2017" name="Nature">
        <title>Genome sequence of the progenitor of the wheat D genome Aegilops tauschii.</title>
        <authorList>
            <person name="Luo M.C."/>
            <person name="Gu Y.Q."/>
            <person name="Puiu D."/>
            <person name="Wang H."/>
            <person name="Twardziok S.O."/>
            <person name="Deal K.R."/>
            <person name="Huo N."/>
            <person name="Zhu T."/>
            <person name="Wang L."/>
            <person name="Wang Y."/>
            <person name="McGuire P.E."/>
            <person name="Liu S."/>
            <person name="Long H."/>
            <person name="Ramasamy R.K."/>
            <person name="Rodriguez J.C."/>
            <person name="Van S.L."/>
            <person name="Yuan L."/>
            <person name="Wang Z."/>
            <person name="Xia Z."/>
            <person name="Xiao L."/>
            <person name="Anderson O.D."/>
            <person name="Ouyang S."/>
            <person name="Liang Y."/>
            <person name="Zimin A.V."/>
            <person name="Pertea G."/>
            <person name="Qi P."/>
            <person name="Bennetzen J.L."/>
            <person name="Dai X."/>
            <person name="Dawson M.W."/>
            <person name="Muller H.G."/>
            <person name="Kugler K."/>
            <person name="Rivarola-Duarte L."/>
            <person name="Spannagl M."/>
            <person name="Mayer K.F.X."/>
            <person name="Lu F.H."/>
            <person name="Bevan M.W."/>
            <person name="Leroy P."/>
            <person name="Li P."/>
            <person name="You F.M."/>
            <person name="Sun Q."/>
            <person name="Liu Z."/>
            <person name="Lyons E."/>
            <person name="Wicker T."/>
            <person name="Salzberg S.L."/>
            <person name="Devos K.M."/>
            <person name="Dvorak J."/>
        </authorList>
    </citation>
    <scope>NUCLEOTIDE SEQUENCE [LARGE SCALE GENOMIC DNA]</scope>
    <source>
        <strain evidence="2">cv. AL8/78</strain>
    </source>
</reference>
<protein>
    <submittedName>
        <fullName evidence="2">Uncharacterized protein</fullName>
    </submittedName>
</protein>
<evidence type="ECO:0000313" key="3">
    <source>
        <dbReference type="Proteomes" id="UP000015105"/>
    </source>
</evidence>
<proteinExistence type="predicted"/>
<feature type="compositionally biased region" description="Basic residues" evidence="1">
    <location>
        <begin position="101"/>
        <end position="110"/>
    </location>
</feature>
<keyword evidence="3" id="KW-1185">Reference proteome</keyword>
<feature type="compositionally biased region" description="Pro residues" evidence="1">
    <location>
        <begin position="1"/>
        <end position="10"/>
    </location>
</feature>
<dbReference type="Gramene" id="AET5Gv20339700.5">
    <property type="protein sequence ID" value="AET5Gv20339700.5"/>
    <property type="gene ID" value="AET5Gv20339700"/>
</dbReference>
<evidence type="ECO:0000256" key="1">
    <source>
        <dbReference type="SAM" id="MobiDB-lite"/>
    </source>
</evidence>
<dbReference type="Proteomes" id="UP000015105">
    <property type="component" value="Chromosome 5D"/>
</dbReference>
<dbReference type="EnsemblPlants" id="AET5Gv20339700.5">
    <property type="protein sequence ID" value="AET5Gv20339700.5"/>
    <property type="gene ID" value="AET5Gv20339700"/>
</dbReference>
<sequence>PGPPGHPLPPRVHTCAPDGDSLELPGLSSPATDNFDRPSSLAICSGCANSVHRDHAGERGTTHAACPHFLLTRIPPTRSPELKHTHTHTQRNASQLDSTCCRRRRRRPPVGRHGPALPAAHSGAVLRRRWCARAPPAGPFGDVSALPRHRPLPRPRWRLLLLRPRLPIPLRRLPGGLRPDPASSPADGGQL</sequence>
<reference evidence="2" key="4">
    <citation type="submission" date="2019-03" db="UniProtKB">
        <authorList>
            <consortium name="EnsemblPlants"/>
        </authorList>
    </citation>
    <scope>IDENTIFICATION</scope>
</reference>
<name>A0A453K8J3_AEGTS</name>
<feature type="region of interest" description="Disordered" evidence="1">
    <location>
        <begin position="170"/>
        <end position="191"/>
    </location>
</feature>
<dbReference type="AlphaFoldDB" id="A0A453K8J3"/>
<feature type="region of interest" description="Disordered" evidence="1">
    <location>
        <begin position="1"/>
        <end position="34"/>
    </location>
</feature>
<feature type="compositionally biased region" description="Low complexity" evidence="1">
    <location>
        <begin position="170"/>
        <end position="181"/>
    </location>
</feature>
<reference evidence="3" key="1">
    <citation type="journal article" date="2014" name="Science">
        <title>Ancient hybridizations among the ancestral genomes of bread wheat.</title>
        <authorList>
            <consortium name="International Wheat Genome Sequencing Consortium,"/>
            <person name="Marcussen T."/>
            <person name="Sandve S.R."/>
            <person name="Heier L."/>
            <person name="Spannagl M."/>
            <person name="Pfeifer M."/>
            <person name="Jakobsen K.S."/>
            <person name="Wulff B.B."/>
            <person name="Steuernagel B."/>
            <person name="Mayer K.F."/>
            <person name="Olsen O.A."/>
        </authorList>
    </citation>
    <scope>NUCLEOTIDE SEQUENCE [LARGE SCALE GENOMIC DNA]</scope>
    <source>
        <strain evidence="3">cv. AL8/78</strain>
    </source>
</reference>
<organism evidence="2 3">
    <name type="scientific">Aegilops tauschii subsp. strangulata</name>
    <name type="common">Goatgrass</name>
    <dbReference type="NCBI Taxonomy" id="200361"/>
    <lineage>
        <taxon>Eukaryota</taxon>
        <taxon>Viridiplantae</taxon>
        <taxon>Streptophyta</taxon>
        <taxon>Embryophyta</taxon>
        <taxon>Tracheophyta</taxon>
        <taxon>Spermatophyta</taxon>
        <taxon>Magnoliopsida</taxon>
        <taxon>Liliopsida</taxon>
        <taxon>Poales</taxon>
        <taxon>Poaceae</taxon>
        <taxon>BOP clade</taxon>
        <taxon>Pooideae</taxon>
        <taxon>Triticodae</taxon>
        <taxon>Triticeae</taxon>
        <taxon>Triticinae</taxon>
        <taxon>Aegilops</taxon>
    </lineage>
</organism>
<accession>A0A453K8J3</accession>
<reference evidence="3" key="2">
    <citation type="journal article" date="2017" name="Nat. Plants">
        <title>The Aegilops tauschii genome reveals multiple impacts of transposons.</title>
        <authorList>
            <person name="Zhao G."/>
            <person name="Zou C."/>
            <person name="Li K."/>
            <person name="Wang K."/>
            <person name="Li T."/>
            <person name="Gao L."/>
            <person name="Zhang X."/>
            <person name="Wang H."/>
            <person name="Yang Z."/>
            <person name="Liu X."/>
            <person name="Jiang W."/>
            <person name="Mao L."/>
            <person name="Kong X."/>
            <person name="Jiao Y."/>
            <person name="Jia J."/>
        </authorList>
    </citation>
    <scope>NUCLEOTIDE SEQUENCE [LARGE SCALE GENOMIC DNA]</scope>
    <source>
        <strain evidence="3">cv. AL8/78</strain>
    </source>
</reference>
<evidence type="ECO:0000313" key="2">
    <source>
        <dbReference type="EnsemblPlants" id="AET5Gv20339700.5"/>
    </source>
</evidence>
<reference evidence="2" key="5">
    <citation type="journal article" date="2021" name="G3 (Bethesda)">
        <title>Aegilops tauschii genome assembly Aet v5.0 features greater sequence contiguity and improved annotation.</title>
        <authorList>
            <person name="Wang L."/>
            <person name="Zhu T."/>
            <person name="Rodriguez J.C."/>
            <person name="Deal K.R."/>
            <person name="Dubcovsky J."/>
            <person name="McGuire P.E."/>
            <person name="Lux T."/>
            <person name="Spannagl M."/>
            <person name="Mayer K.F.X."/>
            <person name="Baldrich P."/>
            <person name="Meyers B.C."/>
            <person name="Huo N."/>
            <person name="Gu Y.Q."/>
            <person name="Zhou H."/>
            <person name="Devos K.M."/>
            <person name="Bennetzen J.L."/>
            <person name="Unver T."/>
            <person name="Budak H."/>
            <person name="Gulick P.J."/>
            <person name="Galiba G."/>
            <person name="Kalapos B."/>
            <person name="Nelson D.R."/>
            <person name="Li P."/>
            <person name="You F.M."/>
            <person name="Luo M.C."/>
            <person name="Dvorak J."/>
        </authorList>
    </citation>
    <scope>NUCLEOTIDE SEQUENCE [LARGE SCALE GENOMIC DNA]</scope>
    <source>
        <strain evidence="2">cv. AL8/78</strain>
    </source>
</reference>
<feature type="region of interest" description="Disordered" evidence="1">
    <location>
        <begin position="77"/>
        <end position="119"/>
    </location>
</feature>